<feature type="region of interest" description="Disordered" evidence="1">
    <location>
        <begin position="1"/>
        <end position="28"/>
    </location>
</feature>
<dbReference type="RefSeq" id="XP_062701125.1">
    <property type="nucleotide sequence ID" value="XM_062845141.1"/>
</dbReference>
<protein>
    <recommendedName>
        <fullName evidence="4">Endonuclease/exonuclease/phosphatase domain-containing protein</fullName>
    </recommendedName>
</protein>
<reference evidence="3" key="1">
    <citation type="journal article" date="2015" name="Proc. Natl. Acad. Sci. U.S.A.">
        <title>Genome sequence of the Asian Tiger mosquito, Aedes albopictus, reveals insights into its biology, genetics, and evolution.</title>
        <authorList>
            <person name="Chen X.G."/>
            <person name="Jiang X."/>
            <person name="Gu J."/>
            <person name="Xu M."/>
            <person name="Wu Y."/>
            <person name="Deng Y."/>
            <person name="Zhang C."/>
            <person name="Bonizzoni M."/>
            <person name="Dermauw W."/>
            <person name="Vontas J."/>
            <person name="Armbruster P."/>
            <person name="Huang X."/>
            <person name="Yang Y."/>
            <person name="Zhang H."/>
            <person name="He W."/>
            <person name="Peng H."/>
            <person name="Liu Y."/>
            <person name="Wu K."/>
            <person name="Chen J."/>
            <person name="Lirakis M."/>
            <person name="Topalis P."/>
            <person name="Van Leeuwen T."/>
            <person name="Hall A.B."/>
            <person name="Jiang X."/>
            <person name="Thorpe C."/>
            <person name="Mueller R.L."/>
            <person name="Sun C."/>
            <person name="Waterhouse R.M."/>
            <person name="Yan G."/>
            <person name="Tu Z.J."/>
            <person name="Fang X."/>
            <person name="James A.A."/>
        </authorList>
    </citation>
    <scope>NUCLEOTIDE SEQUENCE [LARGE SCALE GENOMIC DNA]</scope>
    <source>
        <strain evidence="3">Foshan</strain>
    </source>
</reference>
<evidence type="ECO:0000313" key="3">
    <source>
        <dbReference type="Proteomes" id="UP000069940"/>
    </source>
</evidence>
<feature type="compositionally biased region" description="Low complexity" evidence="1">
    <location>
        <begin position="79"/>
        <end position="90"/>
    </location>
</feature>
<reference evidence="2" key="2">
    <citation type="submission" date="2025-05" db="UniProtKB">
        <authorList>
            <consortium name="EnsemblMetazoa"/>
        </authorList>
    </citation>
    <scope>IDENTIFICATION</scope>
    <source>
        <strain evidence="2">Foshan</strain>
    </source>
</reference>
<evidence type="ECO:0000313" key="2">
    <source>
        <dbReference type="EnsemblMetazoa" id="AALFPA23_010843.P15276"/>
    </source>
</evidence>
<dbReference type="EnsemblMetazoa" id="AALFPA23_010843.R15276">
    <property type="protein sequence ID" value="AALFPA23_010843.P15276"/>
    <property type="gene ID" value="AALFPA23_010843"/>
</dbReference>
<dbReference type="Proteomes" id="UP000069940">
    <property type="component" value="Unassembled WGS sequence"/>
</dbReference>
<proteinExistence type="predicted"/>
<accession>A0ABM1YNY9</accession>
<keyword evidence="3" id="KW-1185">Reference proteome</keyword>
<feature type="region of interest" description="Disordered" evidence="1">
    <location>
        <begin position="79"/>
        <end position="147"/>
    </location>
</feature>
<dbReference type="Gene3D" id="3.60.10.10">
    <property type="entry name" value="Endonuclease/exonuclease/phosphatase"/>
    <property type="match status" value="1"/>
</dbReference>
<feature type="compositionally biased region" description="Low complexity" evidence="1">
    <location>
        <begin position="111"/>
        <end position="120"/>
    </location>
</feature>
<dbReference type="SUPFAM" id="SSF56219">
    <property type="entry name" value="DNase I-like"/>
    <property type="match status" value="1"/>
</dbReference>
<dbReference type="GeneID" id="134285094"/>
<organism evidence="2 3">
    <name type="scientific">Aedes albopictus</name>
    <name type="common">Asian tiger mosquito</name>
    <name type="synonym">Stegomyia albopicta</name>
    <dbReference type="NCBI Taxonomy" id="7160"/>
    <lineage>
        <taxon>Eukaryota</taxon>
        <taxon>Metazoa</taxon>
        <taxon>Ecdysozoa</taxon>
        <taxon>Arthropoda</taxon>
        <taxon>Hexapoda</taxon>
        <taxon>Insecta</taxon>
        <taxon>Pterygota</taxon>
        <taxon>Neoptera</taxon>
        <taxon>Endopterygota</taxon>
        <taxon>Diptera</taxon>
        <taxon>Nematocera</taxon>
        <taxon>Culicoidea</taxon>
        <taxon>Culicidae</taxon>
        <taxon>Culicinae</taxon>
        <taxon>Aedini</taxon>
        <taxon>Aedes</taxon>
        <taxon>Stegomyia</taxon>
    </lineage>
</organism>
<name>A0ABM1YNY9_AEDAL</name>
<evidence type="ECO:0000256" key="1">
    <source>
        <dbReference type="SAM" id="MobiDB-lite"/>
    </source>
</evidence>
<dbReference type="InterPro" id="IPR036691">
    <property type="entry name" value="Endo/exonu/phosph_ase_sf"/>
</dbReference>
<evidence type="ECO:0008006" key="4">
    <source>
        <dbReference type="Google" id="ProtNLM"/>
    </source>
</evidence>
<feature type="region of interest" description="Disordered" evidence="1">
    <location>
        <begin position="53"/>
        <end position="72"/>
    </location>
</feature>
<sequence>MEAPAQLDTVPPFAASAHHSRRGPAVESAVGDLQPAFTGKYVQYQTLSLPDRNSVSRLCPSKGNPPCLKSSSSDLSLINASSSHGCSSPSPLNPGRSTLSTMEAPDPPSSVAPSASVTTDYLPISTRSDHPSRPGPESSAGDGVFQATNQDQPATNVLLYYQNVGGINSSVAEYQLALSDGCYDAYAFTETWLKDCTTSKQLFDDSFSVYRQDRSSINSNKSTGGGVLLAVRSRFKSRLVNPPNSSIEQLWVAISTEDATIYVCVIYIPPDRINDSSVIETHVDSLNWVVSQMGPRDNFAILGDFNLSSIAWQCSSFGFYFPCISRSSMGQPSRDLLDAYSTAGLRQMVGVENENNRSLDLCFVSEELGVNCSVMQAPAPLVKQVRHHPPLLLNLKMNPCRSFQDTSESVSYDFSRANFAEMNDFLSQLDWSEILSDSDPNLAASTLSGVLLYAIDQFVPAMPYRKPAKPVWSNATLKNLKREKQAALRRHSKYRTDSTKASYLEVNSAYKHLNNCLYNAHLSRLQSRLKTNPKSFWRHVNDQRKESGLPSTMNDGLREADTTTDIADMFRSQFSSVFVNEQLDPQDVTNATQNVPSFPASGLQIAVTNDAIIDAC</sequence>
<dbReference type="PANTHER" id="PTHR33395">
    <property type="entry name" value="TRANSCRIPTASE, PUTATIVE-RELATED-RELATED"/>
    <property type="match status" value="1"/>
</dbReference>
<dbReference type="PANTHER" id="PTHR33395:SF22">
    <property type="entry name" value="REVERSE TRANSCRIPTASE DOMAIN-CONTAINING PROTEIN"/>
    <property type="match status" value="1"/>
</dbReference>